<dbReference type="Pfam" id="PF00481">
    <property type="entry name" value="PP2C"/>
    <property type="match status" value="1"/>
</dbReference>
<dbReference type="InterPro" id="IPR032675">
    <property type="entry name" value="LRR_dom_sf"/>
</dbReference>
<dbReference type="SUPFAM" id="SSF52058">
    <property type="entry name" value="L domain-like"/>
    <property type="match status" value="2"/>
</dbReference>
<keyword evidence="4 6" id="KW-0378">Hydrolase</keyword>
<dbReference type="Pfam" id="PF13855">
    <property type="entry name" value="LRR_8"/>
    <property type="match status" value="2"/>
</dbReference>
<dbReference type="InterPro" id="IPR036457">
    <property type="entry name" value="PPM-type-like_dom_sf"/>
</dbReference>
<evidence type="ECO:0000256" key="5">
    <source>
        <dbReference type="ARBA" id="ARBA00022912"/>
    </source>
</evidence>
<dbReference type="SMART" id="SM00364">
    <property type="entry name" value="LRR_BAC"/>
    <property type="match status" value="11"/>
</dbReference>
<dbReference type="PROSITE" id="PS51450">
    <property type="entry name" value="LRR"/>
    <property type="match status" value="4"/>
</dbReference>
<dbReference type="SMART" id="SM00332">
    <property type="entry name" value="PP2Cc"/>
    <property type="match status" value="1"/>
</dbReference>
<dbReference type="Gene3D" id="3.80.10.10">
    <property type="entry name" value="Ribonuclease Inhibitor"/>
    <property type="match status" value="4"/>
</dbReference>
<accession>A0A175JIT0</accession>
<dbReference type="CDD" id="cd00143">
    <property type="entry name" value="PP2Cc"/>
    <property type="match status" value="1"/>
</dbReference>
<dbReference type="PROSITE" id="PS51746">
    <property type="entry name" value="PPM_2"/>
    <property type="match status" value="1"/>
</dbReference>
<dbReference type="Proteomes" id="UP000078387">
    <property type="component" value="Unassembled WGS sequence"/>
</dbReference>
<dbReference type="SMART" id="SM00369">
    <property type="entry name" value="LRR_TYP"/>
    <property type="match status" value="11"/>
</dbReference>
<proteinExistence type="inferred from homology"/>
<gene>
    <name evidence="8" type="ORF">CL6EHI_087890</name>
</gene>
<dbReference type="Pfam" id="PF12799">
    <property type="entry name" value="LRR_4"/>
    <property type="match status" value="1"/>
</dbReference>
<dbReference type="InterPro" id="IPR001932">
    <property type="entry name" value="PPM-type_phosphatase-like_dom"/>
</dbReference>
<dbReference type="VEuPathDB" id="AmoebaDB:EHI_087900"/>
<evidence type="ECO:0000313" key="8">
    <source>
        <dbReference type="EMBL" id="GAT93620.1"/>
    </source>
</evidence>
<keyword evidence="1" id="KW-0433">Leucine-rich repeat</keyword>
<dbReference type="PANTHER" id="PTHR48051:SF1">
    <property type="entry name" value="RAS SUPPRESSOR PROTEIN 1"/>
    <property type="match status" value="1"/>
</dbReference>
<dbReference type="SMART" id="SM00365">
    <property type="entry name" value="LRR_SD22"/>
    <property type="match status" value="9"/>
</dbReference>
<evidence type="ECO:0000256" key="2">
    <source>
        <dbReference type="ARBA" id="ARBA00022723"/>
    </source>
</evidence>
<dbReference type="VEuPathDB" id="AmoebaDB:EHI5A_061660"/>
<dbReference type="VEuPathDB" id="AmoebaDB:EHI7A_002650"/>
<dbReference type="Gene3D" id="3.60.40.10">
    <property type="entry name" value="PPM-type phosphatase domain"/>
    <property type="match status" value="1"/>
</dbReference>
<dbReference type="PANTHER" id="PTHR48051">
    <property type="match status" value="1"/>
</dbReference>
<dbReference type="PROSITE" id="PS01032">
    <property type="entry name" value="PPM_1"/>
    <property type="match status" value="1"/>
</dbReference>
<dbReference type="SUPFAM" id="SSF81606">
    <property type="entry name" value="PP2C-like"/>
    <property type="match status" value="1"/>
</dbReference>
<feature type="domain" description="PPM-type phosphatase" evidence="7">
    <location>
        <begin position="612"/>
        <end position="871"/>
    </location>
</feature>
<evidence type="ECO:0000259" key="7">
    <source>
        <dbReference type="PROSITE" id="PS51746"/>
    </source>
</evidence>
<dbReference type="EMBL" id="BDEQ01000001">
    <property type="protein sequence ID" value="GAT93620.1"/>
    <property type="molecule type" value="Genomic_DNA"/>
</dbReference>
<evidence type="ECO:0000256" key="6">
    <source>
        <dbReference type="RuleBase" id="RU003465"/>
    </source>
</evidence>
<dbReference type="GO" id="GO:0005737">
    <property type="term" value="C:cytoplasm"/>
    <property type="evidence" value="ECO:0007669"/>
    <property type="project" value="TreeGrafter"/>
</dbReference>
<evidence type="ECO:0000256" key="3">
    <source>
        <dbReference type="ARBA" id="ARBA00022737"/>
    </source>
</evidence>
<keyword evidence="3" id="KW-0677">Repeat</keyword>
<keyword evidence="2" id="KW-0479">Metal-binding</keyword>
<dbReference type="InterPro" id="IPR025875">
    <property type="entry name" value="Leu-rich_rpt_4"/>
</dbReference>
<reference evidence="8 9" key="1">
    <citation type="submission" date="2016-05" db="EMBL/GenBank/DDBJ databases">
        <title>First whole genome sequencing of Entamoeba histolytica HM1:IMSS-clone-6.</title>
        <authorList>
            <person name="Mukherjee Avik.K."/>
            <person name="Izumyama S."/>
            <person name="Nakada-Tsukui K."/>
            <person name="Nozaki T."/>
        </authorList>
    </citation>
    <scope>NUCLEOTIDE SEQUENCE [LARGE SCALE GENOMIC DNA]</scope>
    <source>
        <strain evidence="8 9">HM1:IMSS clone 6</strain>
    </source>
</reference>
<dbReference type="GO" id="GO:0046872">
    <property type="term" value="F:metal ion binding"/>
    <property type="evidence" value="ECO:0007669"/>
    <property type="project" value="UniProtKB-KW"/>
</dbReference>
<comment type="caution">
    <text evidence="8">The sequence shown here is derived from an EMBL/GenBank/DDBJ whole genome shotgun (WGS) entry which is preliminary data.</text>
</comment>
<dbReference type="eggNOG" id="KOG0619">
    <property type="taxonomic scope" value="Eukaryota"/>
</dbReference>
<sequence>MSSDKQHYNKKNMGIKQFPKDCISQASIITSIDLSNNEIINLPKEMGPFKVLTHFRMMANKVSSLPLSFTTLTNLRHLDLNANCFTEFPTQITSLTNLEEIQMIQNQLTSIPDCIGNLVKLQRISFTANFLKSLPKGLAKCVDMNYIELTSNEFEEFPDVICELRKVTILMLQQNRIKEVPDSISKLEKLSGLYLSSNNFGKFPESVCTIPSLTQLELDNNNFVDIPDSLSQLTKLKTLIINKSFISCLNSVDMMSNLCQIVLSDTKCMFLPDLSQNSKLTSLNVIRGYLNEVKSLPPNCSCRFSNNQIESIELPENGVLQYMILSNNRLKVSPNLSMLSKISRLDISQNRITRFNENTCHPTLQQLDISCNPLVEFPVCITKCQSLKILNLSDCHLYDIPSNVLSSLSNLETLYIGCNHLSSLESLSVLKKLRALYLQSNNLLHFPQSIFDLITLKTLFVSNNYITTIPNQISQLTQLEQLDLCCNSILDIKPLTNIPSLKEIDVSFNFIKQIPSEIESMPNLMAFNIIGNELETHCKIPHLEKKCEFFQIQRPVLKTSKEEPTSETTFIACTVYNDKKVAKPFSIPVDLNPPFTLKMANGIKNEDEFPIDFGISEMKGRRPSMQDTSFVIKNYLMKGYHMLGLFDGHGGDTVSKLSSALFPTIFANQLQSQIKKSLSKKKLDPENYIDTWIKTAFIETYSTINEYVEKQKFTDGSAGIVILITPQKMHCANCGDSRALLVQRNTENPMSVDHKPTNPNEFRRIRQNYGYVDKSGRLNGEVGLARALGDLKCHPALTCEPEVLTFNRSNEDQAIVVACDGLWDVFDNQTVARMTRERLKTPRIADIACFLRDAAHFNDSGDNISCIVVRF</sequence>
<organism evidence="8 9">
    <name type="scientific">Entamoeba histolytica</name>
    <dbReference type="NCBI Taxonomy" id="5759"/>
    <lineage>
        <taxon>Eukaryota</taxon>
        <taxon>Amoebozoa</taxon>
        <taxon>Evosea</taxon>
        <taxon>Archamoebae</taxon>
        <taxon>Mastigamoebida</taxon>
        <taxon>Entamoebidae</taxon>
        <taxon>Entamoeba</taxon>
    </lineage>
</organism>
<dbReference type="VEuPathDB" id="AmoebaDB:KM1_038820"/>
<dbReference type="VEuPathDB" id="AmoebaDB:EHI_087890"/>
<dbReference type="InterPro" id="IPR001611">
    <property type="entry name" value="Leu-rich_rpt"/>
</dbReference>
<dbReference type="VEuPathDB" id="AmoebaDB:EHI8A_036920"/>
<comment type="similarity">
    <text evidence="6">Belongs to the PP2C family.</text>
</comment>
<name>A0A175JIT0_ENTHI</name>
<dbReference type="InterPro" id="IPR050216">
    <property type="entry name" value="LRR_domain-containing"/>
</dbReference>
<evidence type="ECO:0000256" key="4">
    <source>
        <dbReference type="ARBA" id="ARBA00022801"/>
    </source>
</evidence>
<dbReference type="VEuPathDB" id="AmoebaDB:EHI7A_009750"/>
<evidence type="ECO:0000313" key="9">
    <source>
        <dbReference type="Proteomes" id="UP000078387"/>
    </source>
</evidence>
<dbReference type="GO" id="GO:0004721">
    <property type="term" value="F:phosphoprotein phosphatase activity"/>
    <property type="evidence" value="ECO:0007669"/>
    <property type="project" value="UniProtKB-KW"/>
</dbReference>
<protein>
    <submittedName>
        <fullName evidence="8">Leucine-rich repeat containing protein</fullName>
    </submittedName>
</protein>
<dbReference type="InterPro" id="IPR000222">
    <property type="entry name" value="PP2C_BS"/>
</dbReference>
<evidence type="ECO:0000256" key="1">
    <source>
        <dbReference type="ARBA" id="ARBA00022614"/>
    </source>
</evidence>
<keyword evidence="5 6" id="KW-0904">Protein phosphatase</keyword>
<dbReference type="InterPro" id="IPR003591">
    <property type="entry name" value="Leu-rich_rpt_typical-subtyp"/>
</dbReference>
<dbReference type="AlphaFoldDB" id="A0A175JIT0"/>